<proteinExistence type="predicted"/>
<protein>
    <submittedName>
        <fullName evidence="2">Uncharacterized protein</fullName>
    </submittedName>
</protein>
<evidence type="ECO:0000313" key="3">
    <source>
        <dbReference type="Proteomes" id="UP000785679"/>
    </source>
</evidence>
<keyword evidence="3" id="KW-1185">Reference proteome</keyword>
<gene>
    <name evidence="2" type="ORF">FGO68_gene8923</name>
</gene>
<dbReference type="EMBL" id="RRYP01003870">
    <property type="protein sequence ID" value="TNV83405.1"/>
    <property type="molecule type" value="Genomic_DNA"/>
</dbReference>
<name>A0A8J8T6F7_HALGN</name>
<comment type="caution">
    <text evidence="2">The sequence shown here is derived from an EMBL/GenBank/DDBJ whole genome shotgun (WGS) entry which is preliminary data.</text>
</comment>
<organism evidence="2 3">
    <name type="scientific">Halteria grandinella</name>
    <dbReference type="NCBI Taxonomy" id="5974"/>
    <lineage>
        <taxon>Eukaryota</taxon>
        <taxon>Sar</taxon>
        <taxon>Alveolata</taxon>
        <taxon>Ciliophora</taxon>
        <taxon>Intramacronucleata</taxon>
        <taxon>Spirotrichea</taxon>
        <taxon>Stichotrichia</taxon>
        <taxon>Sporadotrichida</taxon>
        <taxon>Halteriidae</taxon>
        <taxon>Halteria</taxon>
    </lineage>
</organism>
<feature type="signal peptide" evidence="1">
    <location>
        <begin position="1"/>
        <end position="17"/>
    </location>
</feature>
<dbReference type="Proteomes" id="UP000785679">
    <property type="component" value="Unassembled WGS sequence"/>
</dbReference>
<evidence type="ECO:0000256" key="1">
    <source>
        <dbReference type="SAM" id="SignalP"/>
    </source>
</evidence>
<accession>A0A8J8T6F7</accession>
<reference evidence="2" key="1">
    <citation type="submission" date="2019-06" db="EMBL/GenBank/DDBJ databases">
        <authorList>
            <person name="Zheng W."/>
        </authorList>
    </citation>
    <scope>NUCLEOTIDE SEQUENCE</scope>
    <source>
        <strain evidence="2">QDHG01</strain>
    </source>
</reference>
<evidence type="ECO:0000313" key="2">
    <source>
        <dbReference type="EMBL" id="TNV83405.1"/>
    </source>
</evidence>
<keyword evidence="1" id="KW-0732">Signal</keyword>
<feature type="chain" id="PRO_5035224211" evidence="1">
    <location>
        <begin position="18"/>
        <end position="356"/>
    </location>
</feature>
<sequence>MRKILLALASLVVVAFTYEISPCSESCNTALGNCLIETFEVQGCIEKTGQCKLECFQQVRVATFKSDESTTDWKVEGHHEHHHQHHFDAIKTQKFYDVDTDADYEGSERIANYGDMGTCQKDCGIDAAKCMIQTFNPFKCGQEEAMCALDCLKGGPSPSEHTAQVKTFSNVEGTQEVCQQNCGLSYGQCLIETMDMETCTKKEASCSLGCFKQISVAQTQVQSTQMEVCQENCGISYGQCLIQTFDMEACSRAEATCALECLKQVQTKVHHPHVATLKCSACKLAAGKVEGIINKWGCGLADAAITGACEAVFLGPEDPLADACAIGFIAACPTLSHWIEQKTFSTDRACKLIHMC</sequence>
<dbReference type="AlphaFoldDB" id="A0A8J8T6F7"/>